<keyword evidence="2" id="KW-0812">Transmembrane</keyword>
<sequence length="340" mass="35326">MAVYCFSLFACLAVLSLVAAEALPLNSIPAMCVAICGPIVELSSMCSPKRSLGSLESGMNREAHYPKRAEHLDGRRIEKHLTVIVAAPTSLPSGLLGLLHSLFPPEPSASPVPPAPWPESSLSSSPILPSEPLASTPPLPNNYLTMRPSVQPLPTTSSNPLSTDTTVPRPAPTPTVTSNSRPPMSTASIKKGMKTPDLATISTATASQPQPMMPTVLGLDGDTGGETSGWGMTENAEEQCVCSNESFNVAEITGLCASCINMIANSQNDVEVIMSVCGFPPQQYSPEKDSLASSINVQATRPTASTGSAKLNEASRSVWGANVGLAAGTAAFVIGVLTIL</sequence>
<feature type="transmembrane region" description="Helical" evidence="2">
    <location>
        <begin position="318"/>
        <end position="339"/>
    </location>
</feature>
<keyword evidence="3" id="KW-0732">Signal</keyword>
<evidence type="ECO:0000313" key="4">
    <source>
        <dbReference type="EMBL" id="PON27566.1"/>
    </source>
</evidence>
<dbReference type="STRING" id="398673.A0A2P4ZTE6"/>
<gene>
    <name evidence="4" type="ORF">TGAM01_v203333</name>
</gene>
<keyword evidence="5" id="KW-1185">Reference proteome</keyword>
<dbReference type="RefSeq" id="XP_018665612.1">
    <property type="nucleotide sequence ID" value="XM_018801341.1"/>
</dbReference>
<comment type="caution">
    <text evidence="4">The sequence shown here is derived from an EMBL/GenBank/DDBJ whole genome shotgun (WGS) entry which is preliminary data.</text>
</comment>
<evidence type="ECO:0000256" key="3">
    <source>
        <dbReference type="SAM" id="SignalP"/>
    </source>
</evidence>
<dbReference type="Proteomes" id="UP000054821">
    <property type="component" value="Unassembled WGS sequence"/>
</dbReference>
<protein>
    <submittedName>
        <fullName evidence="4">Uncharacterized protein</fullName>
    </submittedName>
</protein>
<evidence type="ECO:0000256" key="2">
    <source>
        <dbReference type="SAM" id="Phobius"/>
    </source>
</evidence>
<feature type="compositionally biased region" description="Polar residues" evidence="1">
    <location>
        <begin position="152"/>
        <end position="162"/>
    </location>
</feature>
<organism evidence="4 5">
    <name type="scientific">Trichoderma gamsii</name>
    <dbReference type="NCBI Taxonomy" id="398673"/>
    <lineage>
        <taxon>Eukaryota</taxon>
        <taxon>Fungi</taxon>
        <taxon>Dikarya</taxon>
        <taxon>Ascomycota</taxon>
        <taxon>Pezizomycotina</taxon>
        <taxon>Sordariomycetes</taxon>
        <taxon>Hypocreomycetidae</taxon>
        <taxon>Hypocreales</taxon>
        <taxon>Hypocreaceae</taxon>
        <taxon>Trichoderma</taxon>
    </lineage>
</organism>
<dbReference type="GeneID" id="29981424"/>
<evidence type="ECO:0000313" key="5">
    <source>
        <dbReference type="Proteomes" id="UP000054821"/>
    </source>
</evidence>
<feature type="compositionally biased region" description="Polar residues" evidence="1">
    <location>
        <begin position="178"/>
        <end position="188"/>
    </location>
</feature>
<evidence type="ECO:0000256" key="1">
    <source>
        <dbReference type="SAM" id="MobiDB-lite"/>
    </source>
</evidence>
<keyword evidence="2" id="KW-0472">Membrane</keyword>
<dbReference type="AlphaFoldDB" id="A0A2P4ZTE6"/>
<reference evidence="4 5" key="1">
    <citation type="journal article" date="2016" name="Genome Announc.">
        <title>Draft Whole-Genome Sequence of Trichoderma gamsii T6085, a Promising Biocontrol Agent of Fusarium Head Blight on Wheat.</title>
        <authorList>
            <person name="Baroncelli R."/>
            <person name="Zapparata A."/>
            <person name="Piaggeschi G."/>
            <person name="Sarrocco S."/>
            <person name="Vannacci G."/>
        </authorList>
    </citation>
    <scope>NUCLEOTIDE SEQUENCE [LARGE SCALE GENOMIC DNA]</scope>
    <source>
        <strain evidence="4 5">T6085</strain>
    </source>
</reference>
<accession>A0A2P4ZTE6</accession>
<feature type="signal peptide" evidence="3">
    <location>
        <begin position="1"/>
        <end position="20"/>
    </location>
</feature>
<name>A0A2P4ZTE6_9HYPO</name>
<feature type="region of interest" description="Disordered" evidence="1">
    <location>
        <begin position="107"/>
        <end position="195"/>
    </location>
</feature>
<keyword evidence="2" id="KW-1133">Transmembrane helix</keyword>
<feature type="chain" id="PRO_5015155744" evidence="3">
    <location>
        <begin position="21"/>
        <end position="340"/>
    </location>
</feature>
<proteinExistence type="predicted"/>
<feature type="compositionally biased region" description="Pro residues" evidence="1">
    <location>
        <begin position="107"/>
        <end position="117"/>
    </location>
</feature>
<dbReference type="EMBL" id="JPDN02000009">
    <property type="protein sequence ID" value="PON27566.1"/>
    <property type="molecule type" value="Genomic_DNA"/>
</dbReference>
<feature type="compositionally biased region" description="Low complexity" evidence="1">
    <location>
        <begin position="118"/>
        <end position="134"/>
    </location>
</feature>